<keyword evidence="2" id="KW-1185">Reference proteome</keyword>
<evidence type="ECO:0000313" key="1">
    <source>
        <dbReference type="EMBL" id="CAK5106101.1"/>
    </source>
</evidence>
<proteinExistence type="predicted"/>
<gene>
    <name evidence="1" type="ORF">MENTE1834_LOCUS43388</name>
</gene>
<dbReference type="EMBL" id="CAVMJV010000121">
    <property type="protein sequence ID" value="CAK5106101.1"/>
    <property type="molecule type" value="Genomic_DNA"/>
</dbReference>
<dbReference type="Proteomes" id="UP001497535">
    <property type="component" value="Unassembled WGS sequence"/>
</dbReference>
<sequence length="194" mass="21374">MENVDNVGWQEFVSKRTLKNEKKAKEIAEQKKPSTSKFNARQSNRGGVQGSFVSRGNSRKTENTIVDKNNPPKPVQTISKVVGSTVKKSTNESSFVQGCSYSSVVMSLSKSEKPAKITIVSQEQLSPSNSNGNDLEANKSASSGLGEDGIKPNGHLDNLQAEAEEGIDNVVEVRFFKVKKFLEKNIYIFLFRTL</sequence>
<reference evidence="1" key="1">
    <citation type="submission" date="2023-11" db="EMBL/GenBank/DDBJ databases">
        <authorList>
            <person name="Poullet M."/>
        </authorList>
    </citation>
    <scope>NUCLEOTIDE SEQUENCE</scope>
    <source>
        <strain evidence="1">E1834</strain>
    </source>
</reference>
<evidence type="ECO:0000313" key="2">
    <source>
        <dbReference type="Proteomes" id="UP001497535"/>
    </source>
</evidence>
<protein>
    <submittedName>
        <fullName evidence="1">Uncharacterized protein</fullName>
    </submittedName>
</protein>
<accession>A0ACB1AW33</accession>
<organism evidence="1 2">
    <name type="scientific">Meloidogyne enterolobii</name>
    <name type="common">Root-knot nematode worm</name>
    <name type="synonym">Meloidogyne mayaguensis</name>
    <dbReference type="NCBI Taxonomy" id="390850"/>
    <lineage>
        <taxon>Eukaryota</taxon>
        <taxon>Metazoa</taxon>
        <taxon>Ecdysozoa</taxon>
        <taxon>Nematoda</taxon>
        <taxon>Chromadorea</taxon>
        <taxon>Rhabditida</taxon>
        <taxon>Tylenchina</taxon>
        <taxon>Tylenchomorpha</taxon>
        <taxon>Tylenchoidea</taxon>
        <taxon>Meloidogynidae</taxon>
        <taxon>Meloidogyninae</taxon>
        <taxon>Meloidogyne</taxon>
    </lineage>
</organism>
<name>A0ACB1AW33_MELEN</name>
<comment type="caution">
    <text evidence="1">The sequence shown here is derived from an EMBL/GenBank/DDBJ whole genome shotgun (WGS) entry which is preliminary data.</text>
</comment>